<evidence type="ECO:0000313" key="9">
    <source>
        <dbReference type="EMBL" id="CDQ66771.1"/>
    </source>
</evidence>
<dbReference type="PROSITE" id="PS50216">
    <property type="entry name" value="DHHC"/>
    <property type="match status" value="1"/>
</dbReference>
<evidence type="ECO:0000256" key="2">
    <source>
        <dbReference type="ARBA" id="ARBA00022679"/>
    </source>
</evidence>
<evidence type="ECO:0000256" key="1">
    <source>
        <dbReference type="ARBA" id="ARBA00004141"/>
    </source>
</evidence>
<evidence type="ECO:0000256" key="7">
    <source>
        <dbReference type="RuleBase" id="RU079119"/>
    </source>
</evidence>
<evidence type="ECO:0000259" key="8">
    <source>
        <dbReference type="Pfam" id="PF01529"/>
    </source>
</evidence>
<accession>A0A060WII0</accession>
<dbReference type="GO" id="GO:0019706">
    <property type="term" value="F:protein-cysteine S-palmitoyltransferase activity"/>
    <property type="evidence" value="ECO:0007669"/>
    <property type="project" value="UniProtKB-EC"/>
</dbReference>
<organism evidence="9 10">
    <name type="scientific">Oncorhynchus mykiss</name>
    <name type="common">Rainbow trout</name>
    <name type="synonym">Salmo gairdneri</name>
    <dbReference type="NCBI Taxonomy" id="8022"/>
    <lineage>
        <taxon>Eukaryota</taxon>
        <taxon>Metazoa</taxon>
        <taxon>Chordata</taxon>
        <taxon>Craniata</taxon>
        <taxon>Vertebrata</taxon>
        <taxon>Euteleostomi</taxon>
        <taxon>Actinopterygii</taxon>
        <taxon>Neopterygii</taxon>
        <taxon>Teleostei</taxon>
        <taxon>Protacanthopterygii</taxon>
        <taxon>Salmoniformes</taxon>
        <taxon>Salmonidae</taxon>
        <taxon>Salmoninae</taxon>
        <taxon>Oncorhynchus</taxon>
    </lineage>
</organism>
<dbReference type="STRING" id="8022.A0A060WII0"/>
<dbReference type="Pfam" id="PF01529">
    <property type="entry name" value="DHHC"/>
    <property type="match status" value="1"/>
</dbReference>
<reference evidence="9" key="1">
    <citation type="journal article" date="2014" name="Nat. Commun.">
        <title>The rainbow trout genome provides novel insights into evolution after whole-genome duplication in vertebrates.</title>
        <authorList>
            <person name="Berthelot C."/>
            <person name="Brunet F."/>
            <person name="Chalopin D."/>
            <person name="Juanchich A."/>
            <person name="Bernard M."/>
            <person name="Noel B."/>
            <person name="Bento P."/>
            <person name="Da Silva C."/>
            <person name="Labadie K."/>
            <person name="Alberti A."/>
            <person name="Aury J.M."/>
            <person name="Louis A."/>
            <person name="Dehais P."/>
            <person name="Bardou P."/>
            <person name="Montfort J."/>
            <person name="Klopp C."/>
            <person name="Cabau C."/>
            <person name="Gaspin C."/>
            <person name="Thorgaard G.H."/>
            <person name="Boussaha M."/>
            <person name="Quillet E."/>
            <person name="Guyomard R."/>
            <person name="Galiana D."/>
            <person name="Bobe J."/>
            <person name="Volff J.N."/>
            <person name="Genet C."/>
            <person name="Wincker P."/>
            <person name="Jaillon O."/>
            <person name="Roest Crollius H."/>
            <person name="Guiguen Y."/>
        </authorList>
    </citation>
    <scope>NUCLEOTIDE SEQUENCE [LARGE SCALE GENOMIC DNA]</scope>
</reference>
<keyword evidence="3 7" id="KW-0812">Transmembrane</keyword>
<dbReference type="EC" id="2.3.1.225" evidence="7"/>
<dbReference type="Proteomes" id="UP000193380">
    <property type="component" value="Unassembled WGS sequence"/>
</dbReference>
<feature type="domain" description="Palmitoyltransferase DHHC" evidence="8">
    <location>
        <begin position="156"/>
        <end position="318"/>
    </location>
</feature>
<feature type="transmembrane region" description="Helical" evidence="7">
    <location>
        <begin position="79"/>
        <end position="107"/>
    </location>
</feature>
<comment type="catalytic activity">
    <reaction evidence="7">
        <text>L-cysteinyl-[protein] + hexadecanoyl-CoA = S-hexadecanoyl-L-cysteinyl-[protein] + CoA</text>
        <dbReference type="Rhea" id="RHEA:36683"/>
        <dbReference type="Rhea" id="RHEA-COMP:10131"/>
        <dbReference type="Rhea" id="RHEA-COMP:11032"/>
        <dbReference type="ChEBI" id="CHEBI:29950"/>
        <dbReference type="ChEBI" id="CHEBI:57287"/>
        <dbReference type="ChEBI" id="CHEBI:57379"/>
        <dbReference type="ChEBI" id="CHEBI:74151"/>
        <dbReference type="EC" id="2.3.1.225"/>
    </reaction>
</comment>
<comment type="subcellular location">
    <subcellularLocation>
        <location evidence="1">Membrane</location>
        <topology evidence="1">Multi-pass membrane protein</topology>
    </subcellularLocation>
</comment>
<keyword evidence="4 7" id="KW-1133">Transmembrane helix</keyword>
<keyword evidence="5 7" id="KW-0472">Membrane</keyword>
<dbReference type="InterPro" id="IPR039859">
    <property type="entry name" value="PFA4/ZDH16/20/ERF2-like"/>
</dbReference>
<evidence type="ECO:0000256" key="5">
    <source>
        <dbReference type="ARBA" id="ARBA00023136"/>
    </source>
</evidence>
<evidence type="ECO:0000313" key="10">
    <source>
        <dbReference type="Proteomes" id="UP000193380"/>
    </source>
</evidence>
<dbReference type="PANTHER" id="PTHR12246">
    <property type="entry name" value="PALMITOYLTRANSFERASE ZDHHC16"/>
    <property type="match status" value="1"/>
</dbReference>
<comment type="domain">
    <text evidence="7">The DHHC domain is required for palmitoyltransferase activity.</text>
</comment>
<keyword evidence="2 7" id="KW-0808">Transferase</keyword>
<dbReference type="EMBL" id="FR904556">
    <property type="protein sequence ID" value="CDQ66771.1"/>
    <property type="molecule type" value="Genomic_DNA"/>
</dbReference>
<dbReference type="PaxDb" id="8022-A0A060WII0"/>
<sequence>MRSWRWQFSRMMSLCLRWCRLCPKRGVRPSKPRRKLGELWSYWKLLLNSLYFNSLTNSDTYLDCVFEPIYWIVDNVTRWFGVVFVCLVIALTSSVVVIVYLCLLPVILNTYPLLWIIWHLTYGHWVLMMVLFHYYKATTTSPGHPPQVKSDTPSVTICKKCIVPKPARTHHCSICNTCILKMDHHCPWLNNCVGHFNHRYFFSFCLYMTMGCMYCSVSCKDMFIEAYNAVESRRQIASQSGHVVQKILEITALFQKHLKAKQARKHSFKQHFRAFCQQLFMVMIAVCMPCSSVAVALGGLTLWHAILITRGETSVERHINKKEIRRLKEKGKVFRNPYHYGKINNWKVLFGVEETSHWLTRVLLPSSHVPHEDGLIWECPRALTRRDPMTI</sequence>
<gene>
    <name evidence="9" type="ORF">GSONMT00076043001</name>
</gene>
<feature type="transmembrane region" description="Helical" evidence="7">
    <location>
        <begin position="279"/>
        <end position="306"/>
    </location>
</feature>
<feature type="transmembrane region" description="Helical" evidence="7">
    <location>
        <begin position="113"/>
        <end position="135"/>
    </location>
</feature>
<comment type="similarity">
    <text evidence="7">Belongs to the DHHC palmitoyltransferase family.</text>
</comment>
<evidence type="ECO:0000256" key="4">
    <source>
        <dbReference type="ARBA" id="ARBA00022989"/>
    </source>
</evidence>
<name>A0A060WII0_ONCMY</name>
<keyword evidence="6 7" id="KW-0012">Acyltransferase</keyword>
<reference evidence="9" key="2">
    <citation type="submission" date="2014-03" db="EMBL/GenBank/DDBJ databases">
        <authorList>
            <person name="Genoscope - CEA"/>
        </authorList>
    </citation>
    <scope>NUCLEOTIDE SEQUENCE</scope>
</reference>
<evidence type="ECO:0000256" key="3">
    <source>
        <dbReference type="ARBA" id="ARBA00022692"/>
    </source>
</evidence>
<proteinExistence type="inferred from homology"/>
<dbReference type="AlphaFoldDB" id="A0A060WII0"/>
<dbReference type="InterPro" id="IPR001594">
    <property type="entry name" value="Palmitoyltrfase_DHHC"/>
</dbReference>
<evidence type="ECO:0000256" key="6">
    <source>
        <dbReference type="ARBA" id="ARBA00023315"/>
    </source>
</evidence>
<protein>
    <recommendedName>
        <fullName evidence="7">Palmitoyltransferase</fullName>
        <ecNumber evidence="7">2.3.1.225</ecNumber>
    </recommendedName>
</protein>
<dbReference type="GO" id="GO:0016020">
    <property type="term" value="C:membrane"/>
    <property type="evidence" value="ECO:0007669"/>
    <property type="project" value="UniProtKB-SubCell"/>
</dbReference>